<dbReference type="GO" id="GO:0071949">
    <property type="term" value="F:FAD binding"/>
    <property type="evidence" value="ECO:0007669"/>
    <property type="project" value="InterPro"/>
</dbReference>
<dbReference type="OrthoDB" id="2096480at2759"/>
<dbReference type="PANTHER" id="PTHR43476">
    <property type="entry name" value="3-(3-HYDROXY-PHENYL)PROPIONATE/3-HYDROXYCINNAMIC ACID HYDROXYLASE"/>
    <property type="match status" value="1"/>
</dbReference>
<dbReference type="InterPro" id="IPR036188">
    <property type="entry name" value="FAD/NAD-bd_sf"/>
</dbReference>
<organism evidence="5 6">
    <name type="scientific">Phialocephala subalpina</name>
    <dbReference type="NCBI Taxonomy" id="576137"/>
    <lineage>
        <taxon>Eukaryota</taxon>
        <taxon>Fungi</taxon>
        <taxon>Dikarya</taxon>
        <taxon>Ascomycota</taxon>
        <taxon>Pezizomycotina</taxon>
        <taxon>Leotiomycetes</taxon>
        <taxon>Helotiales</taxon>
        <taxon>Mollisiaceae</taxon>
        <taxon>Phialocephala</taxon>
        <taxon>Phialocephala fortinii species complex</taxon>
    </lineage>
</organism>
<sequence length="431" mass="47599">MASETGSDVIIAGAGPVGLLLALRLGQAGINTIVLESQKKLLPTIRAMVYMPIVLNIFRKLDIFDTTITQSYPNYSGVSWRDIDGNELAHLDIDSGNPYEFGGLLIIGQKRMSQLILKEIAKYPTVQVRFGEKVIDIVDDAMNQDGVKVTAQKRLKTNQIGSPPPAGTLKNYRAKYVVGAVGANSSVRQLLGIVYEGFTYDNWKMIGTNVQYDFIGHQGFSPINFIVDPVEWCAIAYTGEDEFGLDSGPGAAVWHVAYSEDPDLPDDTESIIERARRRVGRFIKTGDGKDGKGIFKVTRAEPYILQQRLASEGRKGRVLLAGDALHCNNPIGGLGLTTGICDAFCYGNAIVRVVKHGESDTLLTTCAQSRRHAFEQVTNEKSMENLARLQSDESPDVEDRLEFFEKLKTDPTFHVQVKKGWDSIMEVTFEK</sequence>
<name>A0A1L7XAW2_9HELO</name>
<keyword evidence="6" id="KW-1185">Reference proteome</keyword>
<keyword evidence="2" id="KW-0274">FAD</keyword>
<proteinExistence type="predicted"/>
<evidence type="ECO:0000256" key="1">
    <source>
        <dbReference type="ARBA" id="ARBA00022630"/>
    </source>
</evidence>
<dbReference type="Gene3D" id="3.50.50.60">
    <property type="entry name" value="FAD/NAD(P)-binding domain"/>
    <property type="match status" value="1"/>
</dbReference>
<dbReference type="AlphaFoldDB" id="A0A1L7XAW2"/>
<dbReference type="EMBL" id="FJOG01000020">
    <property type="protein sequence ID" value="CZR62159.1"/>
    <property type="molecule type" value="Genomic_DNA"/>
</dbReference>
<evidence type="ECO:0000259" key="4">
    <source>
        <dbReference type="Pfam" id="PF01494"/>
    </source>
</evidence>
<dbReference type="InterPro" id="IPR002938">
    <property type="entry name" value="FAD-bd"/>
</dbReference>
<protein>
    <recommendedName>
        <fullName evidence="4">FAD-binding domain-containing protein</fullName>
    </recommendedName>
</protein>
<dbReference type="InterPro" id="IPR050631">
    <property type="entry name" value="PheA/TfdB_FAD_monoxygenase"/>
</dbReference>
<gene>
    <name evidence="5" type="ORF">PAC_12056</name>
</gene>
<dbReference type="PRINTS" id="PR00420">
    <property type="entry name" value="RNGMNOXGNASE"/>
</dbReference>
<keyword evidence="1" id="KW-0285">Flavoprotein</keyword>
<dbReference type="Pfam" id="PF01494">
    <property type="entry name" value="FAD_binding_3"/>
    <property type="match status" value="1"/>
</dbReference>
<evidence type="ECO:0000313" key="5">
    <source>
        <dbReference type="EMBL" id="CZR62159.1"/>
    </source>
</evidence>
<reference evidence="5 6" key="1">
    <citation type="submission" date="2016-03" db="EMBL/GenBank/DDBJ databases">
        <authorList>
            <person name="Ploux O."/>
        </authorList>
    </citation>
    <scope>NUCLEOTIDE SEQUENCE [LARGE SCALE GENOMIC DNA]</scope>
    <source>
        <strain evidence="5 6">UAMH 11012</strain>
    </source>
</reference>
<evidence type="ECO:0000256" key="3">
    <source>
        <dbReference type="ARBA" id="ARBA00023002"/>
    </source>
</evidence>
<feature type="domain" description="FAD-binding" evidence="4">
    <location>
        <begin position="8"/>
        <end position="379"/>
    </location>
</feature>
<evidence type="ECO:0000256" key="2">
    <source>
        <dbReference type="ARBA" id="ARBA00022827"/>
    </source>
</evidence>
<dbReference type="SUPFAM" id="SSF51905">
    <property type="entry name" value="FAD/NAD(P)-binding domain"/>
    <property type="match status" value="1"/>
</dbReference>
<evidence type="ECO:0000313" key="6">
    <source>
        <dbReference type="Proteomes" id="UP000184330"/>
    </source>
</evidence>
<dbReference type="STRING" id="576137.A0A1L7XAW2"/>
<dbReference type="PANTHER" id="PTHR43476:SF5">
    <property type="entry name" value="FAD-DEPENDENT MONOOXYGENASE"/>
    <property type="match status" value="1"/>
</dbReference>
<accession>A0A1L7XAW2</accession>
<dbReference type="Gene3D" id="3.30.9.10">
    <property type="entry name" value="D-Amino Acid Oxidase, subunit A, domain 2"/>
    <property type="match status" value="1"/>
</dbReference>
<keyword evidence="3" id="KW-0560">Oxidoreductase</keyword>
<dbReference type="Proteomes" id="UP000184330">
    <property type="component" value="Unassembled WGS sequence"/>
</dbReference>
<dbReference type="GO" id="GO:0016491">
    <property type="term" value="F:oxidoreductase activity"/>
    <property type="evidence" value="ECO:0007669"/>
    <property type="project" value="UniProtKB-KW"/>
</dbReference>